<dbReference type="InterPro" id="IPR036983">
    <property type="entry name" value="AIM24_sf"/>
</dbReference>
<sequence>MEYNIKGGNFPVVELSLKPGEKVYCETGAMSWITDGIQMQTSNKGGVLKGLGRALSGESFFLNTYTATKEGDYAAFSSQVPGDIIPINVSETPIIAQKSVFLVAENSVQHQVNFRKKLRTGFFGGEGFIMQKFYGKGLAFFETDGSVIEKELAPGERLRIDTGNVAMFETSVKMDISMVKGFSNMLFGGEGLFLTTLTGPGKIWLQTMPISGLADSIIPFIPTSNNNN</sequence>
<dbReference type="InterPro" id="IPR016031">
    <property type="entry name" value="Trp_RNA-bd_attenuator-like_dom"/>
</dbReference>
<name>A0AAU8HRF3_9FIRM</name>
<dbReference type="SUPFAM" id="SSF51219">
    <property type="entry name" value="TRAP-like"/>
    <property type="match status" value="1"/>
</dbReference>
<dbReference type="InterPro" id="IPR002838">
    <property type="entry name" value="AIM24"/>
</dbReference>
<dbReference type="NCBIfam" id="TIGR00266">
    <property type="entry name" value="TIGR00266 family protein"/>
    <property type="match status" value="1"/>
</dbReference>
<reference evidence="1" key="2">
    <citation type="submission" date="2024-06" db="EMBL/GenBank/DDBJ databases">
        <authorList>
            <person name="Petrova K.O."/>
            <person name="Toshchakov S.V."/>
            <person name="Boltjanskaja Y.V."/>
            <person name="Kevbrin V.V."/>
        </authorList>
    </citation>
    <scope>NUCLEOTIDE SEQUENCE</scope>
    <source>
        <strain evidence="1">Z-710</strain>
    </source>
</reference>
<reference evidence="1" key="1">
    <citation type="journal article" date="2018" name="Antonie Van Leeuwenhoek">
        <title>Proteinivorax hydrogeniformans sp. nov., an anaerobic, haloalkaliphilic bacterium fermenting proteinaceous compounds with high hydrogen production.</title>
        <authorList>
            <person name="Boltyanskaya Y."/>
            <person name="Detkova E."/>
            <person name="Pimenov N."/>
            <person name="Kevbrin V."/>
        </authorList>
    </citation>
    <scope>NUCLEOTIDE SEQUENCE</scope>
    <source>
        <strain evidence="1">Z-710</strain>
    </source>
</reference>
<dbReference type="Gene3D" id="3.60.160.10">
    <property type="entry name" value="Mitochondrial biogenesis AIM24"/>
    <property type="match status" value="1"/>
</dbReference>
<accession>A0AAU8HRF3</accession>
<dbReference type="Pfam" id="PF01987">
    <property type="entry name" value="AIM24"/>
    <property type="match status" value="1"/>
</dbReference>
<organism evidence="1">
    <name type="scientific">Proteinivorax hydrogeniformans</name>
    <dbReference type="NCBI Taxonomy" id="1826727"/>
    <lineage>
        <taxon>Bacteria</taxon>
        <taxon>Bacillati</taxon>
        <taxon>Bacillota</taxon>
        <taxon>Clostridia</taxon>
        <taxon>Eubacteriales</taxon>
        <taxon>Proteinivoracaceae</taxon>
        <taxon>Proteinivorax</taxon>
    </lineage>
</organism>
<dbReference type="RefSeq" id="WP_353892598.1">
    <property type="nucleotide sequence ID" value="NZ_CP159485.1"/>
</dbReference>
<gene>
    <name evidence="1" type="ORF">PRVXH_001954</name>
</gene>
<proteinExistence type="predicted"/>
<protein>
    <submittedName>
        <fullName evidence="1">TIGR00266 family protein</fullName>
    </submittedName>
</protein>
<dbReference type="AlphaFoldDB" id="A0AAU8HRF3"/>
<dbReference type="PANTHER" id="PTHR43657">
    <property type="entry name" value="TRYPTOPHAN RNA-BINDING ATTENUATOR PROTEIN-LIKE PROTEIN"/>
    <property type="match status" value="1"/>
</dbReference>
<dbReference type="EMBL" id="CP159485">
    <property type="protein sequence ID" value="XCI28021.1"/>
    <property type="molecule type" value="Genomic_DNA"/>
</dbReference>
<evidence type="ECO:0000313" key="1">
    <source>
        <dbReference type="EMBL" id="XCI28021.1"/>
    </source>
</evidence>
<dbReference type="PANTHER" id="PTHR43657:SF1">
    <property type="entry name" value="ALTERED INHERITANCE OF MITOCHONDRIA PROTEIN 24, MITOCHONDRIAL"/>
    <property type="match status" value="1"/>
</dbReference>